<reference evidence="3 4" key="1">
    <citation type="submission" date="2021-06" db="EMBL/GenBank/DDBJ databases">
        <authorList>
            <person name="Palmer J.M."/>
        </authorList>
    </citation>
    <scope>NUCLEOTIDE SEQUENCE [LARGE SCALE GENOMIC DNA]</scope>
    <source>
        <strain evidence="4">if_2019</strain>
        <tissue evidence="3">Muscle</tissue>
    </source>
</reference>
<dbReference type="EMBL" id="JAHRIQ010025071">
    <property type="protein sequence ID" value="MEQ2229477.1"/>
    <property type="molecule type" value="Genomic_DNA"/>
</dbReference>
<feature type="transmembrane region" description="Helical" evidence="2">
    <location>
        <begin position="50"/>
        <end position="73"/>
    </location>
</feature>
<protein>
    <submittedName>
        <fullName evidence="3">Uncharacterized protein</fullName>
    </submittedName>
</protein>
<accession>A0ABV0TD58</accession>
<keyword evidence="2" id="KW-0812">Transmembrane</keyword>
<evidence type="ECO:0000256" key="2">
    <source>
        <dbReference type="SAM" id="Phobius"/>
    </source>
</evidence>
<keyword evidence="2" id="KW-1133">Transmembrane helix</keyword>
<feature type="compositionally biased region" description="Polar residues" evidence="1">
    <location>
        <begin position="14"/>
        <end position="37"/>
    </location>
</feature>
<feature type="region of interest" description="Disordered" evidence="1">
    <location>
        <begin position="1"/>
        <end position="40"/>
    </location>
</feature>
<evidence type="ECO:0000313" key="3">
    <source>
        <dbReference type="EMBL" id="MEQ2229477.1"/>
    </source>
</evidence>
<gene>
    <name evidence="3" type="ORF">ILYODFUR_019143</name>
</gene>
<evidence type="ECO:0000256" key="1">
    <source>
        <dbReference type="SAM" id="MobiDB-lite"/>
    </source>
</evidence>
<name>A0ABV0TD58_9TELE</name>
<evidence type="ECO:0000313" key="4">
    <source>
        <dbReference type="Proteomes" id="UP001482620"/>
    </source>
</evidence>
<dbReference type="Proteomes" id="UP001482620">
    <property type="component" value="Unassembled WGS sequence"/>
</dbReference>
<proteinExistence type="predicted"/>
<sequence length="85" mass="9942">MDRELRLRRRSTRPEQQQGVTSRCVRSSGPQHQSGQSYRGADSLRQIPDYFALMTSFQFTVCSWILVPCLFTLRVGWRTHLKTPQ</sequence>
<keyword evidence="2" id="KW-0472">Membrane</keyword>
<organism evidence="3 4">
    <name type="scientific">Ilyodon furcidens</name>
    <name type="common">goldbreast splitfin</name>
    <dbReference type="NCBI Taxonomy" id="33524"/>
    <lineage>
        <taxon>Eukaryota</taxon>
        <taxon>Metazoa</taxon>
        <taxon>Chordata</taxon>
        <taxon>Craniata</taxon>
        <taxon>Vertebrata</taxon>
        <taxon>Euteleostomi</taxon>
        <taxon>Actinopterygii</taxon>
        <taxon>Neopterygii</taxon>
        <taxon>Teleostei</taxon>
        <taxon>Neoteleostei</taxon>
        <taxon>Acanthomorphata</taxon>
        <taxon>Ovalentaria</taxon>
        <taxon>Atherinomorphae</taxon>
        <taxon>Cyprinodontiformes</taxon>
        <taxon>Goodeidae</taxon>
        <taxon>Ilyodon</taxon>
    </lineage>
</organism>
<feature type="compositionally biased region" description="Basic residues" evidence="1">
    <location>
        <begin position="1"/>
        <end position="11"/>
    </location>
</feature>
<keyword evidence="4" id="KW-1185">Reference proteome</keyword>
<comment type="caution">
    <text evidence="3">The sequence shown here is derived from an EMBL/GenBank/DDBJ whole genome shotgun (WGS) entry which is preliminary data.</text>
</comment>